<dbReference type="PANTHER" id="PTHR46865:SF2">
    <property type="entry name" value="MONOOXYGENASE"/>
    <property type="match status" value="1"/>
</dbReference>
<feature type="transmembrane region" description="Helical" evidence="4">
    <location>
        <begin position="959"/>
        <end position="979"/>
    </location>
</feature>
<dbReference type="Pfam" id="PF01494">
    <property type="entry name" value="FAD_binding_3"/>
    <property type="match status" value="1"/>
</dbReference>
<dbReference type="InterPro" id="IPR002938">
    <property type="entry name" value="FAD-bd"/>
</dbReference>
<feature type="domain" description="FAD-binding" evidence="5">
    <location>
        <begin position="7"/>
        <end position="177"/>
    </location>
</feature>
<protein>
    <recommendedName>
        <fullName evidence="5">FAD-binding domain-containing protein</fullName>
    </recommendedName>
</protein>
<dbReference type="InterPro" id="IPR036188">
    <property type="entry name" value="FAD/NAD-bd_sf"/>
</dbReference>
<evidence type="ECO:0000313" key="7">
    <source>
        <dbReference type="Proteomes" id="UP001337655"/>
    </source>
</evidence>
<keyword evidence="3" id="KW-0560">Oxidoreductase</keyword>
<dbReference type="InterPro" id="IPR051704">
    <property type="entry name" value="FAD_aromatic-hydroxylase"/>
</dbReference>
<dbReference type="AlphaFoldDB" id="A0AAV9PQK4"/>
<dbReference type="PRINTS" id="PR00420">
    <property type="entry name" value="RNGMNOXGNASE"/>
</dbReference>
<keyword evidence="4" id="KW-0812">Transmembrane</keyword>
<dbReference type="GO" id="GO:0071949">
    <property type="term" value="F:FAD binding"/>
    <property type="evidence" value="ECO:0007669"/>
    <property type="project" value="InterPro"/>
</dbReference>
<dbReference type="InterPro" id="IPR039535">
    <property type="entry name" value="ASST-like"/>
</dbReference>
<dbReference type="Gene3D" id="3.50.50.60">
    <property type="entry name" value="FAD/NAD(P)-binding domain"/>
    <property type="match status" value="1"/>
</dbReference>
<keyword evidence="2" id="KW-0274">FAD</keyword>
<keyword evidence="4" id="KW-1133">Transmembrane helix</keyword>
<dbReference type="GeneID" id="89922244"/>
<dbReference type="RefSeq" id="XP_064664393.1">
    <property type="nucleotide sequence ID" value="XM_064798159.1"/>
</dbReference>
<organism evidence="6 7">
    <name type="scientific">Saxophila tyrrhenica</name>
    <dbReference type="NCBI Taxonomy" id="1690608"/>
    <lineage>
        <taxon>Eukaryota</taxon>
        <taxon>Fungi</taxon>
        <taxon>Dikarya</taxon>
        <taxon>Ascomycota</taxon>
        <taxon>Pezizomycotina</taxon>
        <taxon>Dothideomycetes</taxon>
        <taxon>Dothideomycetidae</taxon>
        <taxon>Mycosphaerellales</taxon>
        <taxon>Extremaceae</taxon>
        <taxon>Saxophila</taxon>
    </lineage>
</organism>
<dbReference type="PANTHER" id="PTHR46865">
    <property type="entry name" value="OXIDOREDUCTASE-RELATED"/>
    <property type="match status" value="1"/>
</dbReference>
<comment type="caution">
    <text evidence="6">The sequence shown here is derived from an EMBL/GenBank/DDBJ whole genome shotgun (WGS) entry which is preliminary data.</text>
</comment>
<evidence type="ECO:0000256" key="2">
    <source>
        <dbReference type="ARBA" id="ARBA00022827"/>
    </source>
</evidence>
<dbReference type="Gene3D" id="3.30.9.30">
    <property type="match status" value="1"/>
</dbReference>
<dbReference type="EMBL" id="JAVRRT010000001">
    <property type="protein sequence ID" value="KAK5175755.1"/>
    <property type="molecule type" value="Genomic_DNA"/>
</dbReference>
<evidence type="ECO:0000313" key="6">
    <source>
        <dbReference type="EMBL" id="KAK5175755.1"/>
    </source>
</evidence>
<dbReference type="SUPFAM" id="SSF51905">
    <property type="entry name" value="FAD/NAD(P)-binding domain"/>
    <property type="match status" value="1"/>
</dbReference>
<proteinExistence type="predicted"/>
<keyword evidence="7" id="KW-1185">Reference proteome</keyword>
<evidence type="ECO:0000259" key="5">
    <source>
        <dbReference type="Pfam" id="PF01494"/>
    </source>
</evidence>
<evidence type="ECO:0000256" key="4">
    <source>
        <dbReference type="SAM" id="Phobius"/>
    </source>
</evidence>
<dbReference type="Proteomes" id="UP001337655">
    <property type="component" value="Unassembled WGS sequence"/>
</dbReference>
<sequence length="1006" mass="112672">MAAEPLNVLVSGSGIAGSVFAFWLLKAQPKANVTIVERAPSPRLTGASVDIRSSAVDIIKWMGMEPEIRANSTGEEGMAWVDTNGKPFATFRSTGRTDYQSMTSEYEIHRGTLAKIFLTPSEDKIKMIFAETVDHYTQCDDGKVDVTFTKSKDTKTYDLLVAADGLSSRIRGQMLNTKPREQIHDQGVHAAYFTIKEDLLQSRLAKWHNDTKGRVVLLRPDPDPAGRSRGHFINATPKNDVDMKRRLNNALKEGNEAYMDLMEELFSDAGWLAKPVLKAMRESDDFYCSLFAQVRSPQLQSSGNVVLLGDAGYATPGFGTSLAIMGGYVLAGELMNRPSDVQGALAAYESLMQPFVKKQQGDTPEWLVLNPQTAWGIKIRDTLLWAVAGLKLDRLMIIVSHWLGIQEDKLEMPSYPWPEEKMSAMRLRWLARCFITLSLLGTVLATKSSKREQWKPQAQKYSDDGKWFVFASRPDIKAPVWEIKRYNETALAPGHWLVAPYEVKTQEVAGEPWVGPHIYDEDGQLVWSGTPTFGYWNVFDFSTSEVDGALHLSGLDWHNQRGVVLDDSYRLKRTASSLSEEDTFQNMHGFHVVDDGAHALVQIVRRWNVPPDITFESVGYNHTCEAHYQGFREVDLSSDPGTETIFEFDGRKIGLNESTYFSYGPTAETMCKRGWDLLHVNAVDKCPDGDYLMSARHTDALYKISHETGDIVWRLGGVMSDFEFGDDAKFTRQHHARCLEQNEKYITVSLFDNAVGEHYQKPSRRTSRGLVLSLDLQKKTAEVKAQYELQKNMLTDGRGSFQMLPNGNAFVNWAVSSKITEHLPNGTVVMEARLKAGVDTYRAFKSPWVGRPASPPDVHSEMVYKVRGQVATVISLSWNGATEVQKWNVRGYGLDGKEVRVADGVPRNGFETQLEYEGFVTDVYVEAVDQHGRILSTSKGAGNVAYKTMDPDGEYISPFWITVAIAAGAIVGAGALAGYRYLEKRFRSRDNGQEKGRYEMVEQNEG</sequence>
<name>A0AAV9PQK4_9PEZI</name>
<evidence type="ECO:0000256" key="1">
    <source>
        <dbReference type="ARBA" id="ARBA00022630"/>
    </source>
</evidence>
<keyword evidence="4" id="KW-0472">Membrane</keyword>
<dbReference type="SUPFAM" id="SSF50969">
    <property type="entry name" value="YVTN repeat-like/Quinoprotein amine dehydrogenase"/>
    <property type="match status" value="1"/>
</dbReference>
<dbReference type="Pfam" id="PF14269">
    <property type="entry name" value="Arylsulfotran_2"/>
    <property type="match status" value="1"/>
</dbReference>
<dbReference type="InterPro" id="IPR011044">
    <property type="entry name" value="Quino_amine_DH_bsu"/>
</dbReference>
<accession>A0AAV9PQK4</accession>
<evidence type="ECO:0000256" key="3">
    <source>
        <dbReference type="ARBA" id="ARBA00023002"/>
    </source>
</evidence>
<gene>
    <name evidence="6" type="ORF">LTR77_000895</name>
</gene>
<dbReference type="GO" id="GO:0016491">
    <property type="term" value="F:oxidoreductase activity"/>
    <property type="evidence" value="ECO:0007669"/>
    <property type="project" value="UniProtKB-KW"/>
</dbReference>
<keyword evidence="1" id="KW-0285">Flavoprotein</keyword>
<reference evidence="6 7" key="1">
    <citation type="submission" date="2023-08" db="EMBL/GenBank/DDBJ databases">
        <title>Black Yeasts Isolated from many extreme environments.</title>
        <authorList>
            <person name="Coleine C."/>
            <person name="Stajich J.E."/>
            <person name="Selbmann L."/>
        </authorList>
    </citation>
    <scope>NUCLEOTIDE SEQUENCE [LARGE SCALE GENOMIC DNA]</scope>
    <source>
        <strain evidence="6 7">CCFEE 5935</strain>
    </source>
</reference>